<name>A0ABR1WS11_9PEZI</name>
<accession>A0ABR1WS11</accession>
<dbReference type="EMBL" id="JAQQWN010000005">
    <property type="protein sequence ID" value="KAK8085791.1"/>
    <property type="molecule type" value="Genomic_DNA"/>
</dbReference>
<evidence type="ECO:0000313" key="2">
    <source>
        <dbReference type="Proteomes" id="UP001433268"/>
    </source>
</evidence>
<keyword evidence="2" id="KW-1185">Reference proteome</keyword>
<proteinExistence type="predicted"/>
<dbReference type="RefSeq" id="XP_066670300.1">
    <property type="nucleotide sequence ID" value="XM_066811377.1"/>
</dbReference>
<organism evidence="1 2">
    <name type="scientific">Apiospora hydei</name>
    <dbReference type="NCBI Taxonomy" id="1337664"/>
    <lineage>
        <taxon>Eukaryota</taxon>
        <taxon>Fungi</taxon>
        <taxon>Dikarya</taxon>
        <taxon>Ascomycota</taxon>
        <taxon>Pezizomycotina</taxon>
        <taxon>Sordariomycetes</taxon>
        <taxon>Xylariomycetidae</taxon>
        <taxon>Amphisphaeriales</taxon>
        <taxon>Apiosporaceae</taxon>
        <taxon>Apiospora</taxon>
    </lineage>
</organism>
<protein>
    <submittedName>
        <fullName evidence="1">Phytase</fullName>
    </submittedName>
</protein>
<dbReference type="GeneID" id="92044437"/>
<evidence type="ECO:0000313" key="1">
    <source>
        <dbReference type="EMBL" id="KAK8085791.1"/>
    </source>
</evidence>
<gene>
    <name evidence="1" type="ORF">PG997_007062</name>
</gene>
<dbReference type="Proteomes" id="UP001433268">
    <property type="component" value="Unassembled WGS sequence"/>
</dbReference>
<comment type="caution">
    <text evidence="1">The sequence shown here is derived from an EMBL/GenBank/DDBJ whole genome shotgun (WGS) entry which is preliminary data.</text>
</comment>
<sequence length="154" mass="16882">MSKKVVRFLTLVESSSCAVPLAAQPVFLVGDNGRAIYRIPAAESAETPEIRTEAGDYLLLAQKNMIGIYDTSSLKLLASTTLTGKEDVEVQGLSVSQEEIITCVYLSRNMGKQYLFIETKTAEYLQIELSCIDNVLHMALVRNFTGSARSQVKG</sequence>
<reference evidence="1 2" key="1">
    <citation type="submission" date="2023-01" db="EMBL/GenBank/DDBJ databases">
        <title>Analysis of 21 Apiospora genomes using comparative genomics revels a genus with tremendous synthesis potential of carbohydrate active enzymes and secondary metabolites.</title>
        <authorList>
            <person name="Sorensen T."/>
        </authorList>
    </citation>
    <scope>NUCLEOTIDE SEQUENCE [LARGE SCALE GENOMIC DNA]</scope>
    <source>
        <strain evidence="1 2">CBS 114990</strain>
    </source>
</reference>